<comment type="subcellular location">
    <subcellularLocation>
        <location evidence="1">Cytoplasm</location>
    </subcellularLocation>
</comment>
<dbReference type="GO" id="GO:0005737">
    <property type="term" value="C:cytoplasm"/>
    <property type="evidence" value="ECO:0007669"/>
    <property type="project" value="UniProtKB-SubCell"/>
</dbReference>
<feature type="compositionally biased region" description="Polar residues" evidence="4">
    <location>
        <begin position="483"/>
        <end position="516"/>
    </location>
</feature>
<keyword evidence="3" id="KW-0597">Phosphoprotein</keyword>
<feature type="compositionally biased region" description="Basic and acidic residues" evidence="4">
    <location>
        <begin position="774"/>
        <end position="823"/>
    </location>
</feature>
<keyword evidence="6" id="KW-1185">Reference proteome</keyword>
<reference evidence="5" key="2">
    <citation type="journal article" date="2007" name="Science">
        <title>Draft genome sequence of the sexually transmitted pathogen Trichomonas vaginalis.</title>
        <authorList>
            <person name="Carlton J.M."/>
            <person name="Hirt R.P."/>
            <person name="Silva J.C."/>
            <person name="Delcher A.L."/>
            <person name="Schatz M."/>
            <person name="Zhao Q."/>
            <person name="Wortman J.R."/>
            <person name="Bidwell S.L."/>
            <person name="Alsmark U.C.M."/>
            <person name="Besteiro S."/>
            <person name="Sicheritz-Ponten T."/>
            <person name="Noel C.J."/>
            <person name="Dacks J.B."/>
            <person name="Foster P.G."/>
            <person name="Simillion C."/>
            <person name="Van de Peer Y."/>
            <person name="Miranda-Saavedra D."/>
            <person name="Barton G.J."/>
            <person name="Westrop G.D."/>
            <person name="Mueller S."/>
            <person name="Dessi D."/>
            <person name="Fiori P.L."/>
            <person name="Ren Q."/>
            <person name="Paulsen I."/>
            <person name="Zhang H."/>
            <person name="Bastida-Corcuera F.D."/>
            <person name="Simoes-Barbosa A."/>
            <person name="Brown M.T."/>
            <person name="Hayes R.D."/>
            <person name="Mukherjee M."/>
            <person name="Okumura C.Y."/>
            <person name="Schneider R."/>
            <person name="Smith A.J."/>
            <person name="Vanacova S."/>
            <person name="Villalvazo M."/>
            <person name="Haas B.J."/>
            <person name="Pertea M."/>
            <person name="Feldblyum T.V."/>
            <person name="Utterback T.R."/>
            <person name="Shu C.L."/>
            <person name="Osoegawa K."/>
            <person name="de Jong P.J."/>
            <person name="Hrdy I."/>
            <person name="Horvathova L."/>
            <person name="Zubacova Z."/>
            <person name="Dolezal P."/>
            <person name="Malik S.B."/>
            <person name="Logsdon J.M. Jr."/>
            <person name="Henze K."/>
            <person name="Gupta A."/>
            <person name="Wang C.C."/>
            <person name="Dunne R.L."/>
            <person name="Upcroft J.A."/>
            <person name="Upcroft P."/>
            <person name="White O."/>
            <person name="Salzberg S.L."/>
            <person name="Tang P."/>
            <person name="Chiu C.-H."/>
            <person name="Lee Y.-S."/>
            <person name="Embley T.M."/>
            <person name="Coombs G.H."/>
            <person name="Mottram J.C."/>
            <person name="Tachezy J."/>
            <person name="Fraser-Liggett C.M."/>
            <person name="Johnson P.J."/>
        </authorList>
    </citation>
    <scope>NUCLEOTIDE SEQUENCE [LARGE SCALE GENOMIC DNA]</scope>
    <source>
        <strain evidence="5">G3</strain>
    </source>
</reference>
<dbReference type="EMBL" id="DS113205">
    <property type="protein sequence ID" value="EAY19678.1"/>
    <property type="molecule type" value="Genomic_DNA"/>
</dbReference>
<dbReference type="AlphaFoldDB" id="A2DIR5"/>
<evidence type="ECO:0000313" key="6">
    <source>
        <dbReference type="Proteomes" id="UP000001542"/>
    </source>
</evidence>
<sequence length="861" mass="99834">MNPPEAQNDKLIELLIKKSEQFLPNIALYFERDELLIRKSNHPIKNSAKQSTHKDPAKLSPKFDAFNITPARNVRKGQVVNNWTFILSEYRAKNSKTFFISGRELEGLERAFWFIYLNGQFFLYYPDSGTIAICYSSGTMTIKGNVISFTNEDNQPHKFMAISNPTFQGFHNFITGAFSNTSKIPFEDFFKSFLAKVNYPKISAITISYYRYIFESSIMLYGFVHESCKTRTQNEKLAKAWISAVDTKIISLLKVWFFTYFKEHTITDAFDKKDVFLFTILRIIFMNDPEFAAFASKYKENHDPMPFTNISLTELVNYIIFIVFSSSIFQNMTETDRSMMTLKFIFEIILNDTEIRKHYQDTSLLVYFIDRYDVKPELNMRIQPSISEEECQAFLDEIVANVEYYIKHFTTTPFQQNIEDYNTFSNPSTLRSQQLFSTNVYRPRTDSALLLQRPPDSVLADAHIYDSFPIAGPQSLPVKKKPSTFTPLGDNSQTSNSDSGPQSAPVSASPFDSTPGSPIVPFGLATPPSLLTPQPKESKPVEISPIAHDNPPAPSSFDDFSIPPSIVPSEEDDKDDDGVVKIPSDSDSDKPVVDEKPKEKEPKEDEKPKETEKPKEKDEEKPKETEKPKEKDEEKPKETEKPKEKDEEKPKPKEEEKPKIKDEEKPKFSEIPKPKEEEKPKPKFVEEEKPIPKSPSKKVGFKLDNPQQQTPEKKKIEEKKKSSDDDSDDEFKLTLDDIKIDYSKQYPPQFYYRPNRKTSRPLLRGNLVKQCILDQKREEWEKERAEKRKRKEEEKKKKEEEEKKKKEEEEKKKKEEENKQKDDEEKEEIIKIAPHRNYDGTEEPPMESDNDSESDVTIQNA</sequence>
<accession>A2DIR5</accession>
<feature type="compositionally biased region" description="Low complexity" evidence="4">
    <location>
        <begin position="555"/>
        <end position="564"/>
    </location>
</feature>
<evidence type="ECO:0000256" key="3">
    <source>
        <dbReference type="ARBA" id="ARBA00022553"/>
    </source>
</evidence>
<dbReference type="Proteomes" id="UP000001542">
    <property type="component" value="Unassembled WGS sequence"/>
</dbReference>
<dbReference type="PANTHER" id="PTHR23214">
    <property type="entry name" value="NEUROFILAMENT TRIPLET H PROTEIN"/>
    <property type="match status" value="1"/>
</dbReference>
<evidence type="ECO:0000256" key="4">
    <source>
        <dbReference type="SAM" id="MobiDB-lite"/>
    </source>
</evidence>
<dbReference type="InParanoid" id="A2DIR5"/>
<feature type="compositionally biased region" description="Basic and acidic residues" evidence="4">
    <location>
        <begin position="711"/>
        <end position="742"/>
    </location>
</feature>
<dbReference type="VEuPathDB" id="TrichDB:TVAGG3_0562490"/>
<organism evidence="5 6">
    <name type="scientific">Trichomonas vaginalis (strain ATCC PRA-98 / G3)</name>
    <dbReference type="NCBI Taxonomy" id="412133"/>
    <lineage>
        <taxon>Eukaryota</taxon>
        <taxon>Metamonada</taxon>
        <taxon>Parabasalia</taxon>
        <taxon>Trichomonadida</taxon>
        <taxon>Trichomonadidae</taxon>
        <taxon>Trichomonas</taxon>
    </lineage>
</organism>
<feature type="compositionally biased region" description="Acidic residues" evidence="4">
    <location>
        <begin position="840"/>
        <end position="854"/>
    </location>
</feature>
<dbReference type="RefSeq" id="XP_001580664.1">
    <property type="nucleotide sequence ID" value="XM_001580614.1"/>
</dbReference>
<name>A2DIR5_TRIV3</name>
<dbReference type="STRING" id="5722.A2DIR5"/>
<evidence type="ECO:0000256" key="2">
    <source>
        <dbReference type="ARBA" id="ARBA00022490"/>
    </source>
</evidence>
<evidence type="ECO:0000313" key="5">
    <source>
        <dbReference type="EMBL" id="EAY19678.1"/>
    </source>
</evidence>
<feature type="region of interest" description="Disordered" evidence="4">
    <location>
        <begin position="475"/>
        <end position="861"/>
    </location>
</feature>
<gene>
    <name evidence="5" type="ORF">TVAG_432740</name>
</gene>
<dbReference type="KEGG" id="tva:5465207"/>
<evidence type="ECO:0000256" key="1">
    <source>
        <dbReference type="ARBA" id="ARBA00004496"/>
    </source>
</evidence>
<keyword evidence="2" id="KW-0963">Cytoplasm</keyword>
<dbReference type="VEuPathDB" id="TrichDB:TVAG_432740"/>
<protein>
    <submittedName>
        <fullName evidence="5">Uncharacterized protein</fullName>
    </submittedName>
</protein>
<proteinExistence type="predicted"/>
<dbReference type="PANTHER" id="PTHR23214:SF1">
    <property type="entry name" value="NEUROFILAMENT HEAVY POLYPEPTIDE"/>
    <property type="match status" value="1"/>
</dbReference>
<feature type="compositionally biased region" description="Basic and acidic residues" evidence="4">
    <location>
        <begin position="587"/>
        <end position="691"/>
    </location>
</feature>
<reference evidence="5" key="1">
    <citation type="submission" date="2006-10" db="EMBL/GenBank/DDBJ databases">
        <authorList>
            <person name="Amadeo P."/>
            <person name="Zhao Q."/>
            <person name="Wortman J."/>
            <person name="Fraser-Liggett C."/>
            <person name="Carlton J."/>
        </authorList>
    </citation>
    <scope>NUCLEOTIDE SEQUENCE</scope>
    <source>
        <strain evidence="5">G3</strain>
    </source>
</reference>